<dbReference type="PANTHER" id="PTHR45626">
    <property type="entry name" value="TRANSCRIPTION TERMINATION FACTOR 2-RELATED"/>
    <property type="match status" value="1"/>
</dbReference>
<protein>
    <submittedName>
        <fullName evidence="5">P-loop containing nucleoside triphosphate hydrolase protein</fullName>
    </submittedName>
</protein>
<dbReference type="EMBL" id="KZ992721">
    <property type="protein sequence ID" value="RKP07429.1"/>
    <property type="molecule type" value="Genomic_DNA"/>
</dbReference>
<dbReference type="Proteomes" id="UP000271241">
    <property type="component" value="Unassembled WGS sequence"/>
</dbReference>
<keyword evidence="1" id="KW-0547">Nucleotide-binding</keyword>
<dbReference type="STRING" id="78915.A0A4V1IWG0"/>
<dbReference type="InterPro" id="IPR050628">
    <property type="entry name" value="SNF2_RAD54_helicase_TF"/>
</dbReference>
<reference evidence="6" key="1">
    <citation type="journal article" date="2018" name="Nat. Microbiol.">
        <title>Leveraging single-cell genomics to expand the fungal tree of life.</title>
        <authorList>
            <person name="Ahrendt S.R."/>
            <person name="Quandt C.A."/>
            <person name="Ciobanu D."/>
            <person name="Clum A."/>
            <person name="Salamov A."/>
            <person name="Andreopoulos B."/>
            <person name="Cheng J.F."/>
            <person name="Woyke T."/>
            <person name="Pelin A."/>
            <person name="Henrissat B."/>
            <person name="Reynolds N.K."/>
            <person name="Benny G.L."/>
            <person name="Smith M.E."/>
            <person name="James T.Y."/>
            <person name="Grigoriev I.V."/>
        </authorList>
    </citation>
    <scope>NUCLEOTIDE SEQUENCE [LARGE SCALE GENOMIC DNA]</scope>
    <source>
        <strain evidence="6">RSA 1356</strain>
    </source>
</reference>
<dbReference type="PANTHER" id="PTHR45626:SF51">
    <property type="entry name" value="SNF2-RELATED DOMAIN-CONTAINING PROTEIN"/>
    <property type="match status" value="1"/>
</dbReference>
<proteinExistence type="predicted"/>
<dbReference type="InterPro" id="IPR027417">
    <property type="entry name" value="P-loop_NTPase"/>
</dbReference>
<keyword evidence="2 5" id="KW-0378">Hydrolase</keyword>
<dbReference type="CDD" id="cd18793">
    <property type="entry name" value="SF2_C_SNF"/>
    <property type="match status" value="1"/>
</dbReference>
<dbReference type="GO" id="GO:0006281">
    <property type="term" value="P:DNA repair"/>
    <property type="evidence" value="ECO:0007669"/>
    <property type="project" value="TreeGrafter"/>
</dbReference>
<dbReference type="AlphaFoldDB" id="A0A4V1IWG0"/>
<dbReference type="SMART" id="SM00490">
    <property type="entry name" value="HELICc"/>
    <property type="match status" value="1"/>
</dbReference>
<dbReference type="GO" id="GO:0005524">
    <property type="term" value="F:ATP binding"/>
    <property type="evidence" value="ECO:0007669"/>
    <property type="project" value="UniProtKB-KW"/>
</dbReference>
<evidence type="ECO:0000256" key="1">
    <source>
        <dbReference type="ARBA" id="ARBA00022741"/>
    </source>
</evidence>
<evidence type="ECO:0000256" key="2">
    <source>
        <dbReference type="ARBA" id="ARBA00022801"/>
    </source>
</evidence>
<dbReference type="SUPFAM" id="SSF52540">
    <property type="entry name" value="P-loop containing nucleoside triphosphate hydrolases"/>
    <property type="match status" value="1"/>
</dbReference>
<dbReference type="InterPro" id="IPR001650">
    <property type="entry name" value="Helicase_C-like"/>
</dbReference>
<dbReference type="GO" id="GO:0005634">
    <property type="term" value="C:nucleus"/>
    <property type="evidence" value="ECO:0007669"/>
    <property type="project" value="TreeGrafter"/>
</dbReference>
<dbReference type="GO" id="GO:0008094">
    <property type="term" value="F:ATP-dependent activity, acting on DNA"/>
    <property type="evidence" value="ECO:0007669"/>
    <property type="project" value="TreeGrafter"/>
</dbReference>
<dbReference type="OrthoDB" id="2801544at2759"/>
<sequence>MRQQQIAQVQPHLGKLHDIRALGSTSSKLNYLVKRVLEHVGKEKCIIFTQFGNEMYYLYEYFTLARIRCLLYHTRGMASARSQNITTFNTSDNAWVIIMDTRLAAYGIDLSSASRVFFVAPVWQNAMMRQAIKRAHRIGQTRPVYVETLVMKGTLEEAILHRRKEMVNTGKSPVAETVA</sequence>
<feature type="domain" description="Helicase C-terminal" evidence="4">
    <location>
        <begin position="32"/>
        <end position="179"/>
    </location>
</feature>
<accession>A0A4V1IWG0</accession>
<keyword evidence="6" id="KW-1185">Reference proteome</keyword>
<keyword evidence="3" id="KW-0067">ATP-binding</keyword>
<dbReference type="InterPro" id="IPR049730">
    <property type="entry name" value="SNF2/RAD54-like_C"/>
</dbReference>
<dbReference type="Gene3D" id="3.40.50.300">
    <property type="entry name" value="P-loop containing nucleotide triphosphate hydrolases"/>
    <property type="match status" value="1"/>
</dbReference>
<evidence type="ECO:0000256" key="3">
    <source>
        <dbReference type="ARBA" id="ARBA00022840"/>
    </source>
</evidence>
<evidence type="ECO:0000259" key="4">
    <source>
        <dbReference type="PROSITE" id="PS51194"/>
    </source>
</evidence>
<organism evidence="5 6">
    <name type="scientific">Thamnocephalis sphaerospora</name>
    <dbReference type="NCBI Taxonomy" id="78915"/>
    <lineage>
        <taxon>Eukaryota</taxon>
        <taxon>Fungi</taxon>
        <taxon>Fungi incertae sedis</taxon>
        <taxon>Zoopagomycota</taxon>
        <taxon>Zoopagomycotina</taxon>
        <taxon>Zoopagomycetes</taxon>
        <taxon>Zoopagales</taxon>
        <taxon>Sigmoideomycetaceae</taxon>
        <taxon>Thamnocephalis</taxon>
    </lineage>
</organism>
<evidence type="ECO:0000313" key="6">
    <source>
        <dbReference type="Proteomes" id="UP000271241"/>
    </source>
</evidence>
<name>A0A4V1IWG0_9FUNG</name>
<dbReference type="GO" id="GO:0016787">
    <property type="term" value="F:hydrolase activity"/>
    <property type="evidence" value="ECO:0007669"/>
    <property type="project" value="UniProtKB-KW"/>
</dbReference>
<gene>
    <name evidence="5" type="ORF">THASP1DRAFT_17069</name>
</gene>
<evidence type="ECO:0000313" key="5">
    <source>
        <dbReference type="EMBL" id="RKP07429.1"/>
    </source>
</evidence>
<dbReference type="Pfam" id="PF00271">
    <property type="entry name" value="Helicase_C"/>
    <property type="match status" value="1"/>
</dbReference>
<dbReference type="PROSITE" id="PS51194">
    <property type="entry name" value="HELICASE_CTER"/>
    <property type="match status" value="1"/>
</dbReference>